<accession>A0A9D4AXU0</accession>
<gene>
    <name evidence="2" type="ORF">KIL84_009298</name>
</gene>
<dbReference type="Proteomes" id="UP000827986">
    <property type="component" value="Unassembled WGS sequence"/>
</dbReference>
<keyword evidence="3" id="KW-1185">Reference proteome</keyword>
<comment type="caution">
    <text evidence="2">The sequence shown here is derived from an EMBL/GenBank/DDBJ whole genome shotgun (WGS) entry which is preliminary data.</text>
</comment>
<feature type="region of interest" description="Disordered" evidence="1">
    <location>
        <begin position="87"/>
        <end position="109"/>
    </location>
</feature>
<evidence type="ECO:0000256" key="1">
    <source>
        <dbReference type="SAM" id="MobiDB-lite"/>
    </source>
</evidence>
<evidence type="ECO:0000313" key="3">
    <source>
        <dbReference type="Proteomes" id="UP000827986"/>
    </source>
</evidence>
<dbReference type="AlphaFoldDB" id="A0A9D4AXU0"/>
<sequence>MSPGVFFTTHPPQVKVSEYSSFHFPKKIKTYSELIALRGRVSELRLLFPRNTDVSDFGLDLLQFLVVYKVTDPSSAYTALNMAFTSSPPGLSPPPQSSDPSSHKVDLSPSPVHSTSLWIWEAHLGRTDQEENSMGIAECIERPSSRPPYALSGAAHGQVESEEKALDRVFCSPPALPGLHPHSEQSYVPGQVQTFESTSHTNRGSENNTLMFRAQRTEHPVTEQKPASANRLEKELGIIIQEMQTARVHLASIAGSLLALSSAFLPAPVDGTGP</sequence>
<protein>
    <submittedName>
        <fullName evidence="2">Uncharacterized protein</fullName>
    </submittedName>
</protein>
<reference evidence="2" key="1">
    <citation type="submission" date="2021-09" db="EMBL/GenBank/DDBJ databases">
        <title>The genome of Mauremys mutica provides insights into the evolution of semi-aquatic lifestyle.</title>
        <authorList>
            <person name="Gong S."/>
            <person name="Gao Y."/>
        </authorList>
    </citation>
    <scope>NUCLEOTIDE SEQUENCE</scope>
    <source>
        <strain evidence="2">MM-2020</strain>
        <tissue evidence="2">Muscle</tissue>
    </source>
</reference>
<dbReference type="EMBL" id="JAHDVG010000470">
    <property type="protein sequence ID" value="KAH1180462.1"/>
    <property type="molecule type" value="Genomic_DNA"/>
</dbReference>
<evidence type="ECO:0000313" key="2">
    <source>
        <dbReference type="EMBL" id="KAH1180462.1"/>
    </source>
</evidence>
<organism evidence="2 3">
    <name type="scientific">Mauremys mutica</name>
    <name type="common">yellowpond turtle</name>
    <dbReference type="NCBI Taxonomy" id="74926"/>
    <lineage>
        <taxon>Eukaryota</taxon>
        <taxon>Metazoa</taxon>
        <taxon>Chordata</taxon>
        <taxon>Craniata</taxon>
        <taxon>Vertebrata</taxon>
        <taxon>Euteleostomi</taxon>
        <taxon>Archelosauria</taxon>
        <taxon>Testudinata</taxon>
        <taxon>Testudines</taxon>
        <taxon>Cryptodira</taxon>
        <taxon>Durocryptodira</taxon>
        <taxon>Testudinoidea</taxon>
        <taxon>Geoemydidae</taxon>
        <taxon>Geoemydinae</taxon>
        <taxon>Mauremys</taxon>
    </lineage>
</organism>
<proteinExistence type="predicted"/>
<name>A0A9D4AXU0_9SAUR</name>